<organism evidence="3 4">
    <name type="scientific">Myroides odoratus</name>
    <name type="common">Flavobacterium odoratum</name>
    <dbReference type="NCBI Taxonomy" id="256"/>
    <lineage>
        <taxon>Bacteria</taxon>
        <taxon>Pseudomonadati</taxon>
        <taxon>Bacteroidota</taxon>
        <taxon>Flavobacteriia</taxon>
        <taxon>Flavobacteriales</taxon>
        <taxon>Flavobacteriaceae</taxon>
        <taxon>Myroides</taxon>
    </lineage>
</organism>
<dbReference type="Proteomes" id="UP000255024">
    <property type="component" value="Unassembled WGS sequence"/>
</dbReference>
<dbReference type="PANTHER" id="PTHR40940">
    <property type="entry name" value="PROTEIN BATD-RELATED"/>
    <property type="match status" value="1"/>
</dbReference>
<keyword evidence="1" id="KW-1133">Transmembrane helix</keyword>
<gene>
    <name evidence="3" type="ORF">NCTC11179_02730</name>
</gene>
<dbReference type="InterPro" id="IPR025738">
    <property type="entry name" value="BatD"/>
</dbReference>
<dbReference type="Pfam" id="PF13584">
    <property type="entry name" value="BatD"/>
    <property type="match status" value="2"/>
</dbReference>
<accession>A0A378U266</accession>
<evidence type="ECO:0000256" key="2">
    <source>
        <dbReference type="SAM" id="SignalP"/>
    </source>
</evidence>
<proteinExistence type="predicted"/>
<dbReference type="AlphaFoldDB" id="A0A378U266"/>
<keyword evidence="1" id="KW-0812">Transmembrane</keyword>
<keyword evidence="4" id="KW-1185">Reference proteome</keyword>
<keyword evidence="1" id="KW-0472">Membrane</keyword>
<evidence type="ECO:0008006" key="5">
    <source>
        <dbReference type="Google" id="ProtNLM"/>
    </source>
</evidence>
<dbReference type="EMBL" id="UGQL01000002">
    <property type="protein sequence ID" value="STZ69226.1"/>
    <property type="molecule type" value="Genomic_DNA"/>
</dbReference>
<protein>
    <recommendedName>
        <fullName evidence="5">Oxygen tolerance</fullName>
    </recommendedName>
</protein>
<evidence type="ECO:0000256" key="1">
    <source>
        <dbReference type="SAM" id="Phobius"/>
    </source>
</evidence>
<feature type="signal peptide" evidence="2">
    <location>
        <begin position="1"/>
        <end position="23"/>
    </location>
</feature>
<feature type="chain" id="PRO_5017052861" description="Oxygen tolerance" evidence="2">
    <location>
        <begin position="24"/>
        <end position="587"/>
    </location>
</feature>
<dbReference type="RefSeq" id="WP_115092014.1">
    <property type="nucleotide sequence ID" value="NZ_CP068107.1"/>
</dbReference>
<feature type="transmembrane region" description="Helical" evidence="1">
    <location>
        <begin position="444"/>
        <end position="461"/>
    </location>
</feature>
<evidence type="ECO:0000313" key="3">
    <source>
        <dbReference type="EMBL" id="STZ69226.1"/>
    </source>
</evidence>
<sequence length="587" mass="66511">MKTLHLYIVLVCVLFTQSLAAQATFEASVNKDQVPLNDVIQIEFTMNSDGDNFRSPNFEGFNVVGGPNSSVSYAWMNGKKSFKKSFSYLLQPKRKGKITIGKASIVMDGETYTTNPITITVTDAVERQDPRQQMHQMQQGSLDKVHLVAEVSKTKPFINEPVSIVYKLYFNTTVGGYRGNQIPTYDKFWTYNIEMPQRPELKQGKYKGEMYNYVVLKQDIIMAQEVGKQVIKPLSLTVQVEVPTGRRDFFGFPEYGLVEKEFSTQAITIDAQELPQKDRPANFSGGVGDFSFKVKPSTTELKAGEPLYLTVSVSGKGNLNLVTLPTPVAHSALEVYDPQYSEKLNPTAAGLQGNRTNKYTIIPQYKGEYNIDPMEFSYFDLASKQYKTITTDTLKIHVLDGPMLPTNKEVAGADHTDDQELFQKNKKTLTFIESKQPTYWNTSLFYFLLLAPLVIMPLFVIGTRLKEAKANDVEGNRLKRNNRLAKKYLGEAKKNMNNKALFYEALERCLHNFLKAKLNMETSEMSNDNITEILQEKSITPAAIDSFMNLKNACEWARYTPTDQVDIVKDYETAIDVIDQLEKQFKS</sequence>
<reference evidence="3 4" key="1">
    <citation type="submission" date="2018-06" db="EMBL/GenBank/DDBJ databases">
        <authorList>
            <consortium name="Pathogen Informatics"/>
            <person name="Doyle S."/>
        </authorList>
    </citation>
    <scope>NUCLEOTIDE SEQUENCE [LARGE SCALE GENOMIC DNA]</scope>
    <source>
        <strain evidence="3 4">NCTC11179</strain>
    </source>
</reference>
<dbReference type="PANTHER" id="PTHR40940:SF2">
    <property type="entry name" value="BATD"/>
    <property type="match status" value="1"/>
</dbReference>
<name>A0A378U266_MYROD</name>
<keyword evidence="2" id="KW-0732">Signal</keyword>
<evidence type="ECO:0000313" key="4">
    <source>
        <dbReference type="Proteomes" id="UP000255024"/>
    </source>
</evidence>